<comment type="caution">
    <text evidence="1">The sequence shown here is derived from an EMBL/GenBank/DDBJ whole genome shotgun (WGS) entry which is preliminary data.</text>
</comment>
<accession>A0A0J8U6A7</accession>
<dbReference type="RefSeq" id="WP_048896236.1">
    <property type="nucleotide sequence ID" value="NZ_LFOD01000025.1"/>
</dbReference>
<proteinExistence type="predicted"/>
<gene>
    <name evidence="1" type="ORF">ACT17_23075</name>
</gene>
<evidence type="ECO:0000313" key="1">
    <source>
        <dbReference type="EMBL" id="KMV15975.1"/>
    </source>
</evidence>
<name>A0A0J8U6A7_9MYCO</name>
<dbReference type="AlphaFoldDB" id="A0A0J8U6A7"/>
<reference evidence="1 2" key="1">
    <citation type="submission" date="2015-06" db="EMBL/GenBank/DDBJ databases">
        <title>Genome sequence of Mycobacterium conceptionense strain MLE.</title>
        <authorList>
            <person name="Greninger A.L."/>
            <person name="Cunningham G."/>
            <person name="Chiu C.Y."/>
            <person name="Miller S."/>
        </authorList>
    </citation>
    <scope>NUCLEOTIDE SEQUENCE [LARGE SCALE GENOMIC DNA]</scope>
    <source>
        <strain evidence="1 2">MLE</strain>
    </source>
</reference>
<protein>
    <submittedName>
        <fullName evidence="1">Uncharacterized protein</fullName>
    </submittedName>
</protein>
<dbReference type="Proteomes" id="UP000037594">
    <property type="component" value="Unassembled WGS sequence"/>
</dbReference>
<sequence>MNNTDYPNYPHRDLNEGCGHIYPRPDGMKMRCGSWESCPGCTSDALDAATAWVSAAIAHGDREEITQACLLLSGAGRVLRKQRDAAVGANMAQLAARESSFSPAARGLFQTMPAAW</sequence>
<dbReference type="EMBL" id="LFOD01000025">
    <property type="protein sequence ID" value="KMV15975.1"/>
    <property type="molecule type" value="Genomic_DNA"/>
</dbReference>
<dbReference type="PATRIC" id="fig|451644.5.peg.4765"/>
<evidence type="ECO:0000313" key="2">
    <source>
        <dbReference type="Proteomes" id="UP000037594"/>
    </source>
</evidence>
<dbReference type="OrthoDB" id="9954831at2"/>
<organism evidence="1 2">
    <name type="scientific">Mycolicibacterium conceptionense</name>
    <dbReference type="NCBI Taxonomy" id="451644"/>
    <lineage>
        <taxon>Bacteria</taxon>
        <taxon>Bacillati</taxon>
        <taxon>Actinomycetota</taxon>
        <taxon>Actinomycetes</taxon>
        <taxon>Mycobacteriales</taxon>
        <taxon>Mycobacteriaceae</taxon>
        <taxon>Mycolicibacterium</taxon>
    </lineage>
</organism>